<keyword evidence="10" id="KW-1185">Reference proteome</keyword>
<evidence type="ECO:0000256" key="2">
    <source>
        <dbReference type="ARBA" id="ARBA00004936"/>
    </source>
</evidence>
<dbReference type="InterPro" id="IPR017850">
    <property type="entry name" value="Alkaline_phosphatase_core_sf"/>
</dbReference>
<evidence type="ECO:0000313" key="9">
    <source>
        <dbReference type="EMBL" id="RXZ61077.1"/>
    </source>
</evidence>
<keyword evidence="3" id="KW-1003">Cell membrane</keyword>
<feature type="transmembrane region" description="Helical" evidence="7">
    <location>
        <begin position="146"/>
        <end position="169"/>
    </location>
</feature>
<dbReference type="EMBL" id="SDOZ01000002">
    <property type="protein sequence ID" value="RXZ61077.1"/>
    <property type="molecule type" value="Genomic_DNA"/>
</dbReference>
<keyword evidence="5 7" id="KW-1133">Transmembrane helix</keyword>
<reference evidence="9 10" key="1">
    <citation type="journal article" date="2019" name="Gut">
        <title>Antibiotics-induced monodominance of a novel gut bacterial order.</title>
        <authorList>
            <person name="Hildebrand F."/>
            <person name="Moitinho-Silva L."/>
            <person name="Blasche S."/>
            <person name="Jahn M.T."/>
            <person name="Gossmann T.I."/>
            <person name="Heuerta-Cepas J."/>
            <person name="Hercog R."/>
            <person name="Luetge M."/>
            <person name="Bahram M."/>
            <person name="Pryszlak A."/>
            <person name="Alves R.J."/>
            <person name="Waszak S.M."/>
            <person name="Zhu A."/>
            <person name="Ye L."/>
            <person name="Costea P.I."/>
            <person name="Aalvink S."/>
            <person name="Belzer C."/>
            <person name="Forslund S.K."/>
            <person name="Sunagawa S."/>
            <person name="Hentschel U."/>
            <person name="Merten C."/>
            <person name="Patil K.R."/>
            <person name="Benes V."/>
            <person name="Bork P."/>
        </authorList>
    </citation>
    <scope>NUCLEOTIDE SEQUENCE [LARGE SCALE GENOMIC DNA]</scope>
    <source>
        <strain evidence="9 10">HDS1380</strain>
    </source>
</reference>
<keyword evidence="4 7" id="KW-0812">Transmembrane</keyword>
<evidence type="ECO:0000256" key="4">
    <source>
        <dbReference type="ARBA" id="ARBA00022692"/>
    </source>
</evidence>
<dbReference type="PANTHER" id="PTHR47371">
    <property type="entry name" value="LIPOTEICHOIC ACID SYNTHASE"/>
    <property type="match status" value="1"/>
</dbReference>
<feature type="transmembrane region" description="Helical" evidence="7">
    <location>
        <begin position="33"/>
        <end position="55"/>
    </location>
</feature>
<dbReference type="Proteomes" id="UP000291269">
    <property type="component" value="Unassembled WGS sequence"/>
</dbReference>
<comment type="caution">
    <text evidence="9">The sequence shown here is derived from an EMBL/GenBank/DDBJ whole genome shotgun (WGS) entry which is preliminary data.</text>
</comment>
<dbReference type="InterPro" id="IPR000917">
    <property type="entry name" value="Sulfatase_N"/>
</dbReference>
<name>A0A4Q2KAR7_9FIRM</name>
<dbReference type="Pfam" id="PF00884">
    <property type="entry name" value="Sulfatase"/>
    <property type="match status" value="1"/>
</dbReference>
<dbReference type="SUPFAM" id="SSF53649">
    <property type="entry name" value="Alkaline phosphatase-like"/>
    <property type="match status" value="1"/>
</dbReference>
<sequence>MKVFFKHNFIFVPFVLLAALLEMYALLFTDNGILIHAPWFSLALLAVIVSLTAMVRSYAWRVAILSFVLVAILSVDAGFILLFDINGTAFDYSLLYQAADGLGMMEGQLVNFGFLVPGAIAVAGFLLYGVFNAVKLKDVKIEKNPRLRIVCCSLAGVLLVSALAVPNVLNFVNTTSDSYYADLLYDNDNEYKKYGVTGDVLYQFVTGPFLTSPKVATWQDSSEFYFRNKTENGELFGVSAGNNVVMILAESMEWFPVTNYPGLAQYLYPNISRLTEESIVCQNHYSREKTDISEAQSLLGNYPSRGFVCNNYKDNAYPFSLPNLYRETNEGAKINSFHNNEATFYNRSELHESLGFDHLYGIEEMEGYGVTNYQELLEERNLDSEMMDKMKDEMFPADGNFFSYIISYTTHGGYYDVRSSLEEKGYYDRLDKYNVYPETDNKYDNYLRTYAAALMDFDAAIGIMLDDLEAKDLLDSTTIVIYSDHNAYYDRLSYRGKGLVDMQSEIFHVPMFIYDTKAKTALETAGKGKDIEKFTTTADILPTVLTLLGIPYYSNLYFGHNVFSDRESVIFSRAYGCFITEDFVGYSLNSVVYKGNGFSEADLVTRASEHLEKLKYIDALYFKDYFAEHEFPKV</sequence>
<evidence type="ECO:0000259" key="8">
    <source>
        <dbReference type="Pfam" id="PF00884"/>
    </source>
</evidence>
<dbReference type="RefSeq" id="WP_129223394.1">
    <property type="nucleotide sequence ID" value="NZ_SDOZ01000002.1"/>
</dbReference>
<dbReference type="CDD" id="cd16015">
    <property type="entry name" value="LTA_synthase"/>
    <property type="match status" value="1"/>
</dbReference>
<dbReference type="InterPro" id="IPR050448">
    <property type="entry name" value="OpgB/LTA_synthase_biosynth"/>
</dbReference>
<proteinExistence type="predicted"/>
<comment type="pathway">
    <text evidence="2">Cell wall biogenesis; lipoteichoic acid biosynthesis.</text>
</comment>
<feature type="transmembrane region" description="Helical" evidence="7">
    <location>
        <begin position="62"/>
        <end position="83"/>
    </location>
</feature>
<evidence type="ECO:0000313" key="10">
    <source>
        <dbReference type="Proteomes" id="UP000291269"/>
    </source>
</evidence>
<dbReference type="Gene3D" id="3.40.720.10">
    <property type="entry name" value="Alkaline Phosphatase, subunit A"/>
    <property type="match status" value="1"/>
</dbReference>
<protein>
    <submittedName>
        <fullName evidence="9">Alkaline phosphatase family protein</fullName>
    </submittedName>
</protein>
<evidence type="ECO:0000256" key="1">
    <source>
        <dbReference type="ARBA" id="ARBA00004651"/>
    </source>
</evidence>
<organism evidence="9 10">
    <name type="scientific">Candidatus Borkfalkia ceftriaxoniphila</name>
    <dbReference type="NCBI Taxonomy" id="2508949"/>
    <lineage>
        <taxon>Bacteria</taxon>
        <taxon>Bacillati</taxon>
        <taxon>Bacillota</taxon>
        <taxon>Clostridia</taxon>
        <taxon>Christensenellales</taxon>
        <taxon>Christensenellaceae</taxon>
        <taxon>Candidatus Borkfalkia</taxon>
    </lineage>
</organism>
<dbReference type="OrthoDB" id="5901192at2"/>
<dbReference type="PANTHER" id="PTHR47371:SF3">
    <property type="entry name" value="PHOSPHOGLYCEROL TRANSFERASE I"/>
    <property type="match status" value="1"/>
</dbReference>
<accession>A0A4Q2KAR7</accession>
<feature type="transmembrane region" description="Helical" evidence="7">
    <location>
        <begin position="112"/>
        <end position="134"/>
    </location>
</feature>
<evidence type="ECO:0000256" key="3">
    <source>
        <dbReference type="ARBA" id="ARBA00022475"/>
    </source>
</evidence>
<dbReference type="GO" id="GO:0005886">
    <property type="term" value="C:plasma membrane"/>
    <property type="evidence" value="ECO:0007669"/>
    <property type="project" value="UniProtKB-SubCell"/>
</dbReference>
<comment type="subcellular location">
    <subcellularLocation>
        <location evidence="1">Cell membrane</location>
        <topology evidence="1">Multi-pass membrane protein</topology>
    </subcellularLocation>
</comment>
<feature type="transmembrane region" description="Helical" evidence="7">
    <location>
        <begin position="9"/>
        <end position="27"/>
    </location>
</feature>
<evidence type="ECO:0000256" key="5">
    <source>
        <dbReference type="ARBA" id="ARBA00022989"/>
    </source>
</evidence>
<keyword evidence="6 7" id="KW-0472">Membrane</keyword>
<gene>
    <name evidence="9" type="ORF">ESZ91_01470</name>
</gene>
<evidence type="ECO:0000256" key="7">
    <source>
        <dbReference type="SAM" id="Phobius"/>
    </source>
</evidence>
<dbReference type="AlphaFoldDB" id="A0A4Q2KAR7"/>
<evidence type="ECO:0000256" key="6">
    <source>
        <dbReference type="ARBA" id="ARBA00023136"/>
    </source>
</evidence>
<feature type="domain" description="Sulfatase N-terminal" evidence="8">
    <location>
        <begin position="243"/>
        <end position="550"/>
    </location>
</feature>